<reference evidence="6 7" key="1">
    <citation type="submission" date="2016-11" db="EMBL/GenBank/DDBJ databases">
        <authorList>
            <person name="Jaros S."/>
            <person name="Januszkiewicz K."/>
            <person name="Wedrychowicz H."/>
        </authorList>
    </citation>
    <scope>NUCLEOTIDE SEQUENCE [LARGE SCALE GENOMIC DNA]</scope>
    <source>
        <strain evidence="6 7">DSM 17918</strain>
    </source>
</reference>
<keyword evidence="2" id="KW-0238">DNA-binding</keyword>
<dbReference type="InterPro" id="IPR001347">
    <property type="entry name" value="SIS_dom"/>
</dbReference>
<feature type="domain" description="HTH rpiR-type" evidence="4">
    <location>
        <begin position="8"/>
        <end position="84"/>
    </location>
</feature>
<dbReference type="InterPro" id="IPR000281">
    <property type="entry name" value="HTH_RpiR"/>
</dbReference>
<sequence>MDKTDKTESIILKIRSIYDSLTKAEKKVADVVLDKADEIIYDSITELAEKCSVGETTIIRFCRKIGLSGYQEFKLLLARDLVVPEENLHENISANDDLETLVQKIAADNIQVINNTTKILSITQLENAVNAIINAQRIEIYGVGASSYTAFDAMYKFKRLGLFANTYPDAHMQAMSATTLSEKDVAIGISFSGSTRDTVHSLEIAKKAGAKVICITNHARSPITKYADIVLLTSIKETPLRSGALTSKIAQLYILDILYTAVAMRIKEKALENINKTAEAVLDKLY</sequence>
<dbReference type="Pfam" id="PF01418">
    <property type="entry name" value="HTH_6"/>
    <property type="match status" value="1"/>
</dbReference>
<dbReference type="PROSITE" id="PS51464">
    <property type="entry name" value="SIS"/>
    <property type="match status" value="1"/>
</dbReference>
<feature type="domain" description="SIS" evidence="5">
    <location>
        <begin position="128"/>
        <end position="268"/>
    </location>
</feature>
<dbReference type="OrthoDB" id="3684496at2"/>
<protein>
    <submittedName>
        <fullName evidence="6">Transcriptional regulator, RpiR family</fullName>
    </submittedName>
</protein>
<dbReference type="InterPro" id="IPR047640">
    <property type="entry name" value="RpiR-like"/>
</dbReference>
<organism evidence="6 7">
    <name type="scientific">Caldanaerobius fijiensis DSM 17918</name>
    <dbReference type="NCBI Taxonomy" id="1121256"/>
    <lineage>
        <taxon>Bacteria</taxon>
        <taxon>Bacillati</taxon>
        <taxon>Bacillota</taxon>
        <taxon>Clostridia</taxon>
        <taxon>Thermoanaerobacterales</taxon>
        <taxon>Thermoanaerobacteraceae</taxon>
        <taxon>Caldanaerobius</taxon>
    </lineage>
</organism>
<dbReference type="Gene3D" id="3.40.50.10490">
    <property type="entry name" value="Glucose-6-phosphate isomerase like protein, domain 1"/>
    <property type="match status" value="1"/>
</dbReference>
<accession>A0A1M4TQM4</accession>
<dbReference type="SUPFAM" id="SSF53697">
    <property type="entry name" value="SIS domain"/>
    <property type="match status" value="1"/>
</dbReference>
<dbReference type="PROSITE" id="PS51071">
    <property type="entry name" value="HTH_RPIR"/>
    <property type="match status" value="1"/>
</dbReference>
<dbReference type="InterPro" id="IPR035472">
    <property type="entry name" value="RpiR-like_SIS"/>
</dbReference>
<evidence type="ECO:0000256" key="3">
    <source>
        <dbReference type="ARBA" id="ARBA00023163"/>
    </source>
</evidence>
<dbReference type="Pfam" id="PF01380">
    <property type="entry name" value="SIS"/>
    <property type="match status" value="1"/>
</dbReference>
<dbReference type="Gene3D" id="1.10.10.10">
    <property type="entry name" value="Winged helix-like DNA-binding domain superfamily/Winged helix DNA-binding domain"/>
    <property type="match status" value="1"/>
</dbReference>
<dbReference type="EMBL" id="FQVH01000002">
    <property type="protein sequence ID" value="SHE46782.1"/>
    <property type="molecule type" value="Genomic_DNA"/>
</dbReference>
<evidence type="ECO:0000313" key="6">
    <source>
        <dbReference type="EMBL" id="SHE46782.1"/>
    </source>
</evidence>
<dbReference type="AlphaFoldDB" id="A0A1M4TQM4"/>
<keyword evidence="7" id="KW-1185">Reference proteome</keyword>
<dbReference type="GO" id="GO:1901135">
    <property type="term" value="P:carbohydrate derivative metabolic process"/>
    <property type="evidence" value="ECO:0007669"/>
    <property type="project" value="InterPro"/>
</dbReference>
<dbReference type="RefSeq" id="WP_073341308.1">
    <property type="nucleotide sequence ID" value="NZ_FQVH01000002.1"/>
</dbReference>
<dbReference type="GO" id="GO:0003700">
    <property type="term" value="F:DNA-binding transcription factor activity"/>
    <property type="evidence" value="ECO:0007669"/>
    <property type="project" value="InterPro"/>
</dbReference>
<dbReference type="Proteomes" id="UP000184088">
    <property type="component" value="Unassembled WGS sequence"/>
</dbReference>
<dbReference type="GO" id="GO:0097367">
    <property type="term" value="F:carbohydrate derivative binding"/>
    <property type="evidence" value="ECO:0007669"/>
    <property type="project" value="InterPro"/>
</dbReference>
<keyword evidence="1" id="KW-0805">Transcription regulation</keyword>
<gene>
    <name evidence="6" type="ORF">SAMN02746089_00279</name>
</gene>
<dbReference type="InterPro" id="IPR009057">
    <property type="entry name" value="Homeodomain-like_sf"/>
</dbReference>
<dbReference type="GO" id="GO:0003677">
    <property type="term" value="F:DNA binding"/>
    <property type="evidence" value="ECO:0007669"/>
    <property type="project" value="UniProtKB-KW"/>
</dbReference>
<evidence type="ECO:0000259" key="4">
    <source>
        <dbReference type="PROSITE" id="PS51071"/>
    </source>
</evidence>
<evidence type="ECO:0000259" key="5">
    <source>
        <dbReference type="PROSITE" id="PS51464"/>
    </source>
</evidence>
<keyword evidence="3" id="KW-0804">Transcription</keyword>
<dbReference type="InterPro" id="IPR046348">
    <property type="entry name" value="SIS_dom_sf"/>
</dbReference>
<dbReference type="CDD" id="cd05013">
    <property type="entry name" value="SIS_RpiR"/>
    <property type="match status" value="1"/>
</dbReference>
<evidence type="ECO:0000256" key="1">
    <source>
        <dbReference type="ARBA" id="ARBA00023015"/>
    </source>
</evidence>
<dbReference type="SUPFAM" id="SSF46689">
    <property type="entry name" value="Homeodomain-like"/>
    <property type="match status" value="1"/>
</dbReference>
<name>A0A1M4TQM4_9THEO</name>
<evidence type="ECO:0000313" key="7">
    <source>
        <dbReference type="Proteomes" id="UP000184088"/>
    </source>
</evidence>
<dbReference type="PANTHER" id="PTHR30514:SF1">
    <property type="entry name" value="HTH-TYPE TRANSCRIPTIONAL REGULATOR HEXR-RELATED"/>
    <property type="match status" value="1"/>
</dbReference>
<dbReference type="STRING" id="1121256.SAMN02746089_00279"/>
<dbReference type="PANTHER" id="PTHR30514">
    <property type="entry name" value="GLUCOKINASE"/>
    <property type="match status" value="1"/>
</dbReference>
<evidence type="ECO:0000256" key="2">
    <source>
        <dbReference type="ARBA" id="ARBA00023125"/>
    </source>
</evidence>
<proteinExistence type="predicted"/>
<dbReference type="InterPro" id="IPR036388">
    <property type="entry name" value="WH-like_DNA-bd_sf"/>
</dbReference>